<reference evidence="9" key="1">
    <citation type="submission" date="2022-12" db="EMBL/GenBank/DDBJ databases">
        <title>Paracoccus onchidii sp. nov., isolated from a marine invertebrate from the South China Sea.</title>
        <authorList>
            <person name="Xu S."/>
            <person name="Liu Z."/>
            <person name="Xu Y."/>
        </authorList>
    </citation>
    <scope>NUCLEOTIDE SEQUENCE</scope>
    <source>
        <strain evidence="9">Z330</strain>
    </source>
</reference>
<dbReference type="Pfam" id="PF00005">
    <property type="entry name" value="ABC_tran"/>
    <property type="match status" value="1"/>
</dbReference>
<dbReference type="Proteomes" id="UP001165641">
    <property type="component" value="Unassembled WGS sequence"/>
</dbReference>
<comment type="subcellular location">
    <subcellularLocation>
        <location evidence="1">Cell inner membrane</location>
        <topology evidence="1">Peripheral membrane protein</topology>
    </subcellularLocation>
</comment>
<gene>
    <name evidence="9" type="ORF">PAF17_03000</name>
</gene>
<evidence type="ECO:0000259" key="8">
    <source>
        <dbReference type="PROSITE" id="PS50893"/>
    </source>
</evidence>
<dbReference type="PANTHER" id="PTHR43297">
    <property type="entry name" value="OLIGOPEPTIDE TRANSPORT ATP-BINDING PROTEIN APPD"/>
    <property type="match status" value="1"/>
</dbReference>
<dbReference type="InterPro" id="IPR027417">
    <property type="entry name" value="P-loop_NTPase"/>
</dbReference>
<dbReference type="RefSeq" id="WP_271887602.1">
    <property type="nucleotide sequence ID" value="NZ_JAQBIE010000003.1"/>
</dbReference>
<protein>
    <submittedName>
        <fullName evidence="9">ABC transporter ATP-binding protein</fullName>
    </submittedName>
</protein>
<name>A0ABT4ZAT5_9RHOB</name>
<sequence>MTSPLLSVRNLRVTFPTRQGAFQAVRGVNFDLGRERLGVVGESGSGKSMTGRSLLGLIRPPGKVEADRMEFHDQPLLDLSERQMRKIRGSRISMVMQDPKFSLNPVMKIGDQIIEAYRLHAGGGKAAARQKALEMLDAVQIRDPARVMETYPHEVSGGMGQRIMIAMMLAPDPEILIADEPTSALDVSVRTEVLNIMDRLVRDRGMGLIFISHDLNLVAQFCDRVLIMYAGRIVETLAAQDLHHARHPYTQGLLNSLPRLDAPIDRLPVLQRQDSWRDAEPMPDIQKTEFPGGL</sequence>
<dbReference type="CDD" id="cd03257">
    <property type="entry name" value="ABC_NikE_OppD_transporters"/>
    <property type="match status" value="1"/>
</dbReference>
<dbReference type="PROSITE" id="PS50893">
    <property type="entry name" value="ABC_TRANSPORTER_2"/>
    <property type="match status" value="1"/>
</dbReference>
<dbReference type="PANTHER" id="PTHR43297:SF2">
    <property type="entry name" value="DIPEPTIDE TRANSPORT ATP-BINDING PROTEIN DPPD"/>
    <property type="match status" value="1"/>
</dbReference>
<evidence type="ECO:0000313" key="10">
    <source>
        <dbReference type="Proteomes" id="UP001165641"/>
    </source>
</evidence>
<evidence type="ECO:0000256" key="2">
    <source>
        <dbReference type="ARBA" id="ARBA00005417"/>
    </source>
</evidence>
<comment type="similarity">
    <text evidence="2">Belongs to the ABC transporter superfamily.</text>
</comment>
<evidence type="ECO:0000313" key="9">
    <source>
        <dbReference type="EMBL" id="MDB6176469.1"/>
    </source>
</evidence>
<evidence type="ECO:0000256" key="5">
    <source>
        <dbReference type="ARBA" id="ARBA00022741"/>
    </source>
</evidence>
<dbReference type="InterPro" id="IPR003593">
    <property type="entry name" value="AAA+_ATPase"/>
</dbReference>
<keyword evidence="4" id="KW-1003">Cell membrane</keyword>
<keyword evidence="3" id="KW-0813">Transport</keyword>
<proteinExistence type="inferred from homology"/>
<comment type="caution">
    <text evidence="9">The sequence shown here is derived from an EMBL/GenBank/DDBJ whole genome shotgun (WGS) entry which is preliminary data.</text>
</comment>
<keyword evidence="6 9" id="KW-0067">ATP-binding</keyword>
<evidence type="ECO:0000256" key="7">
    <source>
        <dbReference type="ARBA" id="ARBA00023136"/>
    </source>
</evidence>
<keyword evidence="7" id="KW-0472">Membrane</keyword>
<evidence type="ECO:0000256" key="6">
    <source>
        <dbReference type="ARBA" id="ARBA00022840"/>
    </source>
</evidence>
<dbReference type="Gene3D" id="3.40.50.300">
    <property type="entry name" value="P-loop containing nucleotide triphosphate hydrolases"/>
    <property type="match status" value="1"/>
</dbReference>
<dbReference type="InterPro" id="IPR003439">
    <property type="entry name" value="ABC_transporter-like_ATP-bd"/>
</dbReference>
<evidence type="ECO:0000256" key="1">
    <source>
        <dbReference type="ARBA" id="ARBA00004417"/>
    </source>
</evidence>
<keyword evidence="10" id="KW-1185">Reference proteome</keyword>
<dbReference type="EMBL" id="JAQBIE010000003">
    <property type="protein sequence ID" value="MDB6176469.1"/>
    <property type="molecule type" value="Genomic_DNA"/>
</dbReference>
<keyword evidence="5" id="KW-0547">Nucleotide-binding</keyword>
<dbReference type="SMART" id="SM00382">
    <property type="entry name" value="AAA"/>
    <property type="match status" value="1"/>
</dbReference>
<dbReference type="InterPro" id="IPR050388">
    <property type="entry name" value="ABC_Ni/Peptide_Import"/>
</dbReference>
<feature type="domain" description="ABC transporter" evidence="8">
    <location>
        <begin position="8"/>
        <end position="255"/>
    </location>
</feature>
<dbReference type="InterPro" id="IPR013563">
    <property type="entry name" value="Oligopep_ABC_C"/>
</dbReference>
<evidence type="ECO:0000256" key="4">
    <source>
        <dbReference type="ARBA" id="ARBA00022475"/>
    </source>
</evidence>
<dbReference type="SUPFAM" id="SSF52540">
    <property type="entry name" value="P-loop containing nucleoside triphosphate hydrolases"/>
    <property type="match status" value="1"/>
</dbReference>
<dbReference type="GO" id="GO:0005524">
    <property type="term" value="F:ATP binding"/>
    <property type="evidence" value="ECO:0007669"/>
    <property type="project" value="UniProtKB-KW"/>
</dbReference>
<evidence type="ECO:0000256" key="3">
    <source>
        <dbReference type="ARBA" id="ARBA00022448"/>
    </source>
</evidence>
<accession>A0ABT4ZAT5</accession>
<organism evidence="9 10">
    <name type="scientific">Paracoccus onchidii</name>
    <dbReference type="NCBI Taxonomy" id="3017813"/>
    <lineage>
        <taxon>Bacteria</taxon>
        <taxon>Pseudomonadati</taxon>
        <taxon>Pseudomonadota</taxon>
        <taxon>Alphaproteobacteria</taxon>
        <taxon>Rhodobacterales</taxon>
        <taxon>Paracoccaceae</taxon>
        <taxon>Paracoccus</taxon>
    </lineage>
</organism>
<dbReference type="Pfam" id="PF08352">
    <property type="entry name" value="oligo_HPY"/>
    <property type="match status" value="1"/>
</dbReference>